<gene>
    <name evidence="1" type="ORF">GXW76_20980</name>
</gene>
<proteinExistence type="predicted"/>
<reference evidence="1" key="1">
    <citation type="submission" date="2020-01" db="EMBL/GenBank/DDBJ databases">
        <authorList>
            <person name="Rat A."/>
        </authorList>
    </citation>
    <scope>NUCLEOTIDE SEQUENCE</scope>
    <source>
        <strain evidence="1">LMG 31231</strain>
    </source>
</reference>
<evidence type="ECO:0000313" key="1">
    <source>
        <dbReference type="EMBL" id="MBR0673660.1"/>
    </source>
</evidence>
<protein>
    <submittedName>
        <fullName evidence="1">Uncharacterized protein</fullName>
    </submittedName>
</protein>
<evidence type="ECO:0000313" key="2">
    <source>
        <dbReference type="Proteomes" id="UP001138751"/>
    </source>
</evidence>
<dbReference type="Proteomes" id="UP001138751">
    <property type="component" value="Unassembled WGS sequence"/>
</dbReference>
<dbReference type="RefSeq" id="WP_211864063.1">
    <property type="nucleotide sequence ID" value="NZ_JAAEDM010000082.1"/>
</dbReference>
<name>A0A9X9X2N1_9PROT</name>
<dbReference type="InterPro" id="IPR022118">
    <property type="entry name" value="Peptidase_C70_AvrRpt2"/>
</dbReference>
<sequence length="176" mass="19350">MYLDVPFVSQLDFGGNQHLDDPTGCWYATACMIAYSFEAGPRQGVPALYSRPLPQADGTVRMGHWTISKGWLPTLMQNEHLVELDGGLPATTEALEVELMIWGPLFLPWIKTAGGSSYGHASAIIGARDGSMIYHDPENAPRSEMKLDDMRAKLAAGWPLLRRDAEPFSYMAGIHA</sequence>
<dbReference type="EMBL" id="JAAEDM010000082">
    <property type="protein sequence ID" value="MBR0673660.1"/>
    <property type="molecule type" value="Genomic_DNA"/>
</dbReference>
<accession>A0A9X9X2N1</accession>
<organism evidence="1 2">
    <name type="scientific">Neoroseomonas soli</name>
    <dbReference type="NCBI Taxonomy" id="1081025"/>
    <lineage>
        <taxon>Bacteria</taxon>
        <taxon>Pseudomonadati</taxon>
        <taxon>Pseudomonadota</taxon>
        <taxon>Alphaproteobacteria</taxon>
        <taxon>Acetobacterales</taxon>
        <taxon>Acetobacteraceae</taxon>
        <taxon>Neoroseomonas</taxon>
    </lineage>
</organism>
<comment type="caution">
    <text evidence="1">The sequence shown here is derived from an EMBL/GenBank/DDBJ whole genome shotgun (WGS) entry which is preliminary data.</text>
</comment>
<dbReference type="AlphaFoldDB" id="A0A9X9X2N1"/>
<dbReference type="Pfam" id="PF12385">
    <property type="entry name" value="Peptidase_C70"/>
    <property type="match status" value="1"/>
</dbReference>
<reference evidence="1" key="2">
    <citation type="journal article" date="2021" name="Syst. Appl. Microbiol.">
        <title>Roseomonas hellenica sp. nov., isolated from roots of wild-growing Alkanna tinctoria.</title>
        <authorList>
            <person name="Rat A."/>
            <person name="Naranjo H.D."/>
            <person name="Lebbe L."/>
            <person name="Cnockaert M."/>
            <person name="Krigas N."/>
            <person name="Grigoriadou K."/>
            <person name="Maloupa E."/>
            <person name="Willems A."/>
        </authorList>
    </citation>
    <scope>NUCLEOTIDE SEQUENCE</scope>
    <source>
        <strain evidence="1">LMG 31231</strain>
    </source>
</reference>
<keyword evidence="2" id="KW-1185">Reference proteome</keyword>